<sequence length="349" mass="38483">MTGRSPQPSCPQGKTRGRIGGGGWCMFLGVELEFDEVVRRQLGAFSRAQANAAGISDRSIAARCRTGRIQRLYRGAYVDFSGPVPWETRLWAAWLAYGPEAALAGETALRQYGIDRSGGDVIRLEIPHWRRLRGAAGVVVTRTRDFAQRVLGSRELPMVRLEVAVLTVASRRSRPDDAAALLLDVCRQRRTTPQRLLAEVARMQQLPRRGLLVQVLRDAADGVQSFLELFYLRKVERAHGLPAARRQVRVAGEGGVVYRDATYDYSLIVELDGRAGHEDARSRWRDMTRDNAALMSAQATLRFGYQIVNDPCGAAIQVATVLRARGWPGVPTPCCPACPIGLGNVAHLK</sequence>
<evidence type="ECO:0000313" key="3">
    <source>
        <dbReference type="Proteomes" id="UP000294225"/>
    </source>
</evidence>
<dbReference type="InterPro" id="IPR025159">
    <property type="entry name" value="AbiEi_N"/>
</dbReference>
<protein>
    <recommendedName>
        <fullName evidence="1">AbiEi antitoxin N-terminal domain-containing protein</fullName>
    </recommendedName>
</protein>
<gene>
    <name evidence="2" type="ORF">E0H92_29705</name>
</gene>
<accession>A0A4R0IMV3</accession>
<dbReference type="AlphaFoldDB" id="A0A4R0IMV3"/>
<evidence type="ECO:0000259" key="1">
    <source>
        <dbReference type="Pfam" id="PF13338"/>
    </source>
</evidence>
<evidence type="ECO:0000313" key="2">
    <source>
        <dbReference type="EMBL" id="TCC34199.1"/>
    </source>
</evidence>
<comment type="caution">
    <text evidence="2">The sequence shown here is derived from an EMBL/GenBank/DDBJ whole genome shotgun (WGS) entry which is preliminary data.</text>
</comment>
<dbReference type="Proteomes" id="UP000294225">
    <property type="component" value="Unassembled WGS sequence"/>
</dbReference>
<proteinExistence type="predicted"/>
<dbReference type="Pfam" id="PF13338">
    <property type="entry name" value="AbiEi_4"/>
    <property type="match status" value="1"/>
</dbReference>
<reference evidence="2 3" key="1">
    <citation type="submission" date="2019-02" db="EMBL/GenBank/DDBJ databases">
        <title>Kribbella capetownensis sp. nov. and Kribbella speibonae sp. nov., isolated from soil.</title>
        <authorList>
            <person name="Curtis S.M."/>
            <person name="Norton I."/>
            <person name="Everest G.J."/>
            <person name="Meyers P.R."/>
        </authorList>
    </citation>
    <scope>NUCLEOTIDE SEQUENCE [LARGE SCALE GENOMIC DNA]</scope>
    <source>
        <strain evidence="2 3">YM55</strain>
    </source>
</reference>
<dbReference type="EMBL" id="SJKC01000004">
    <property type="protein sequence ID" value="TCC34199.1"/>
    <property type="molecule type" value="Genomic_DNA"/>
</dbReference>
<name>A0A4R0IMV3_9ACTN</name>
<feature type="domain" description="AbiEi antitoxin N-terminal" evidence="1">
    <location>
        <begin position="36"/>
        <end position="78"/>
    </location>
</feature>
<organism evidence="2 3">
    <name type="scientific">Kribbella speibonae</name>
    <dbReference type="NCBI Taxonomy" id="1572660"/>
    <lineage>
        <taxon>Bacteria</taxon>
        <taxon>Bacillati</taxon>
        <taxon>Actinomycetota</taxon>
        <taxon>Actinomycetes</taxon>
        <taxon>Propionibacteriales</taxon>
        <taxon>Kribbellaceae</taxon>
        <taxon>Kribbella</taxon>
    </lineage>
</organism>